<dbReference type="EMBL" id="KN847350">
    <property type="protein sequence ID" value="KIW36674.1"/>
    <property type="molecule type" value="Genomic_DNA"/>
</dbReference>
<dbReference type="RefSeq" id="XP_016256890.1">
    <property type="nucleotide sequence ID" value="XM_016412709.1"/>
</dbReference>
<sequence length="195" mass="21947">MAPDKACGAAVNLLNCAGIRRRSAPALAFVPLDMFNPLFAPPFLNKRKMQTIPNIDYFLNDADREIQVQHDSVIDGAFNMKRKFSSLLTQTRQLKTMMLAKQAELDRYIAQYGPHRPDLKASPKVFGKSSDSKPTYCDSVGTRTGCYASGIKNWAMIWKLRTRNWKRSITCGAASVLWRSRMPWFRAVTLPAGNA</sequence>
<organism evidence="1 2">
    <name type="scientific">Exophiala oligosperma</name>
    <dbReference type="NCBI Taxonomy" id="215243"/>
    <lineage>
        <taxon>Eukaryota</taxon>
        <taxon>Fungi</taxon>
        <taxon>Dikarya</taxon>
        <taxon>Ascomycota</taxon>
        <taxon>Pezizomycotina</taxon>
        <taxon>Eurotiomycetes</taxon>
        <taxon>Chaetothyriomycetidae</taxon>
        <taxon>Chaetothyriales</taxon>
        <taxon>Herpotrichiellaceae</taxon>
        <taxon>Exophiala</taxon>
    </lineage>
</organism>
<reference evidence="1 2" key="1">
    <citation type="submission" date="2015-01" db="EMBL/GenBank/DDBJ databases">
        <title>The Genome Sequence of Exophiala oligosperma CBS72588.</title>
        <authorList>
            <consortium name="The Broad Institute Genomics Platform"/>
            <person name="Cuomo C."/>
            <person name="de Hoog S."/>
            <person name="Gorbushina A."/>
            <person name="Stielow B."/>
            <person name="Teixiera M."/>
            <person name="Abouelleil A."/>
            <person name="Chapman S.B."/>
            <person name="Priest M."/>
            <person name="Young S.K."/>
            <person name="Wortman J."/>
            <person name="Nusbaum C."/>
            <person name="Birren B."/>
        </authorList>
    </citation>
    <scope>NUCLEOTIDE SEQUENCE [LARGE SCALE GENOMIC DNA]</scope>
    <source>
        <strain evidence="1 2">CBS 72588</strain>
    </source>
</reference>
<evidence type="ECO:0000313" key="2">
    <source>
        <dbReference type="Proteomes" id="UP000053342"/>
    </source>
</evidence>
<keyword evidence="2" id="KW-1185">Reference proteome</keyword>
<protein>
    <submittedName>
        <fullName evidence="1">Uncharacterized protein</fullName>
    </submittedName>
</protein>
<dbReference type="AlphaFoldDB" id="A0A0D2DLS6"/>
<proteinExistence type="predicted"/>
<accession>A0A0D2DLS6</accession>
<name>A0A0D2DLS6_9EURO</name>
<dbReference type="Proteomes" id="UP000053342">
    <property type="component" value="Unassembled WGS sequence"/>
</dbReference>
<dbReference type="GeneID" id="27363166"/>
<gene>
    <name evidence="1" type="ORF">PV06_11092</name>
</gene>
<dbReference type="VEuPathDB" id="FungiDB:PV06_11092"/>
<evidence type="ECO:0000313" key="1">
    <source>
        <dbReference type="EMBL" id="KIW36674.1"/>
    </source>
</evidence>
<dbReference type="HOGENOM" id="CLU_1396334_0_0_1"/>